<evidence type="ECO:0000313" key="2">
    <source>
        <dbReference type="EMBL" id="MBA0125745.1"/>
    </source>
</evidence>
<organism evidence="2 3">
    <name type="scientific">Haloechinothrix aidingensis</name>
    <dbReference type="NCBI Taxonomy" id="2752311"/>
    <lineage>
        <taxon>Bacteria</taxon>
        <taxon>Bacillati</taxon>
        <taxon>Actinomycetota</taxon>
        <taxon>Actinomycetes</taxon>
        <taxon>Pseudonocardiales</taxon>
        <taxon>Pseudonocardiaceae</taxon>
        <taxon>Haloechinothrix</taxon>
    </lineage>
</organism>
<keyword evidence="1" id="KW-1133">Transmembrane helix</keyword>
<feature type="transmembrane region" description="Helical" evidence="1">
    <location>
        <begin position="16"/>
        <end position="36"/>
    </location>
</feature>
<dbReference type="RefSeq" id="WP_180892592.1">
    <property type="nucleotide sequence ID" value="NZ_JACCKD010000003.1"/>
</dbReference>
<sequence>MTGRTGPDWPWRDSDVVMVCLTTIVGAAAFAAGWFGATVSGTVHHQAAWLNLAVGGFATSAVGVSLWLMRGRRAVGERRVALVSIDPPDAEPRPAPGRWPDADGTRDLVRAVGMQRVHRPDCPLVAGKQLERADEDDGQPCGVCLP</sequence>
<dbReference type="AlphaFoldDB" id="A0A838A8K9"/>
<dbReference type="EMBL" id="JACCKD010000003">
    <property type="protein sequence ID" value="MBA0125745.1"/>
    <property type="molecule type" value="Genomic_DNA"/>
</dbReference>
<protein>
    <submittedName>
        <fullName evidence="2">Uncharacterized protein</fullName>
    </submittedName>
</protein>
<gene>
    <name evidence="2" type="ORF">H0B56_09355</name>
</gene>
<feature type="transmembrane region" description="Helical" evidence="1">
    <location>
        <begin position="48"/>
        <end position="69"/>
    </location>
</feature>
<accession>A0A838A8K9</accession>
<keyword evidence="1" id="KW-0812">Transmembrane</keyword>
<comment type="caution">
    <text evidence="2">The sequence shown here is derived from an EMBL/GenBank/DDBJ whole genome shotgun (WGS) entry which is preliminary data.</text>
</comment>
<dbReference type="Proteomes" id="UP000582974">
    <property type="component" value="Unassembled WGS sequence"/>
</dbReference>
<proteinExistence type="predicted"/>
<reference evidence="2 3" key="1">
    <citation type="submission" date="2020-07" db="EMBL/GenBank/DDBJ databases">
        <title>Genome of Haloechinothrix sp.</title>
        <authorList>
            <person name="Tang S.-K."/>
            <person name="Yang L."/>
            <person name="Zhu W.-Y."/>
        </authorList>
    </citation>
    <scope>NUCLEOTIDE SEQUENCE [LARGE SCALE GENOMIC DNA]</scope>
    <source>
        <strain evidence="2 3">YIM 98757</strain>
    </source>
</reference>
<evidence type="ECO:0000256" key="1">
    <source>
        <dbReference type="SAM" id="Phobius"/>
    </source>
</evidence>
<evidence type="ECO:0000313" key="3">
    <source>
        <dbReference type="Proteomes" id="UP000582974"/>
    </source>
</evidence>
<name>A0A838A8K9_9PSEU</name>
<keyword evidence="1" id="KW-0472">Membrane</keyword>
<keyword evidence="3" id="KW-1185">Reference proteome</keyword>